<dbReference type="SUPFAM" id="SSF52540">
    <property type="entry name" value="P-loop containing nucleoside triphosphate hydrolases"/>
    <property type="match status" value="1"/>
</dbReference>
<feature type="coiled-coil region" evidence="1">
    <location>
        <begin position="399"/>
        <end position="426"/>
    </location>
</feature>
<evidence type="ECO:0000259" key="2">
    <source>
        <dbReference type="Pfam" id="PF13304"/>
    </source>
</evidence>
<evidence type="ECO:0000256" key="1">
    <source>
        <dbReference type="SAM" id="Coils"/>
    </source>
</evidence>
<dbReference type="GO" id="GO:0006302">
    <property type="term" value="P:double-strand break repair"/>
    <property type="evidence" value="ECO:0007669"/>
    <property type="project" value="InterPro"/>
</dbReference>
<evidence type="ECO:0000313" key="5">
    <source>
        <dbReference type="Proteomes" id="UP000290637"/>
    </source>
</evidence>
<dbReference type="GO" id="GO:0016887">
    <property type="term" value="F:ATP hydrolysis activity"/>
    <property type="evidence" value="ECO:0007669"/>
    <property type="project" value="InterPro"/>
</dbReference>
<dbReference type="Pfam" id="PF13476">
    <property type="entry name" value="AAA_23"/>
    <property type="match status" value="1"/>
</dbReference>
<keyword evidence="1" id="KW-0175">Coiled coil</keyword>
<sequence>MYLRRLAVENIRSISKLSLEFEKGAEAGWHVILGLNGSGKSSLVRAFALLMMGEKEVYATRQEFRAWISEKKNKATIDGSISMDGIFDDLTGSGPPPKKTITLQVAMERENLSNPVELKFSGQGFQRTIWGNGAGWFSASFGPYRRFSGGDNKYDRLFVTNKRLAPHLTALGEDVALTDAMTWLSNLFTKALIEEKRSANSGADELYNLILAFLNSTGFLPHKSKIHMVHSEAVLVQDGNGNSVPLDQLSDGYRSALSLVIELIRQMYEIYGHEKFLSALKGDPGIIKVPGVVMIDEIDVHLHPTWQKEIGHWLTRCFPNIQFIVTTHSPIICRAVASENGEFRGSIWKLPTQGTDEEFKRVDDLEMSQLIYGNLLDAYSTELFGKHVIRSNMGEKKLERLAELNMKALEDDLSLAEEEERQLLRATFPAKAGFFKKT</sequence>
<name>A0A4P6L2A6_9BURK</name>
<accession>A0A4P6L2A6</accession>
<gene>
    <name evidence="4" type="ORF">EWM63_19560</name>
</gene>
<dbReference type="OrthoDB" id="5468457at2"/>
<evidence type="ECO:0000259" key="3">
    <source>
        <dbReference type="Pfam" id="PF13476"/>
    </source>
</evidence>
<reference evidence="4 5" key="1">
    <citation type="submission" date="2019-02" db="EMBL/GenBank/DDBJ databases">
        <title>Draft Genome Sequences of Six Type Strains of the Genus Massilia.</title>
        <authorList>
            <person name="Miess H."/>
            <person name="Frediansyhah A."/>
            <person name="Gross H."/>
        </authorList>
    </citation>
    <scope>NUCLEOTIDE SEQUENCE [LARGE SCALE GENOMIC DNA]</scope>
    <source>
        <strain evidence="4 5">DSM 17473</strain>
    </source>
</reference>
<organism evidence="4 5">
    <name type="scientific">Pseudoduganella lutea</name>
    <dbReference type="NCBI Taxonomy" id="321985"/>
    <lineage>
        <taxon>Bacteria</taxon>
        <taxon>Pseudomonadati</taxon>
        <taxon>Pseudomonadota</taxon>
        <taxon>Betaproteobacteria</taxon>
        <taxon>Burkholderiales</taxon>
        <taxon>Oxalobacteraceae</taxon>
        <taxon>Telluria group</taxon>
        <taxon>Pseudoduganella</taxon>
    </lineage>
</organism>
<dbReference type="Gene3D" id="3.40.50.300">
    <property type="entry name" value="P-loop containing nucleotide triphosphate hydrolases"/>
    <property type="match status" value="2"/>
</dbReference>
<evidence type="ECO:0000313" key="4">
    <source>
        <dbReference type="EMBL" id="QBE64918.1"/>
    </source>
</evidence>
<feature type="domain" description="Rad50/SbcC-type AAA" evidence="3">
    <location>
        <begin position="5"/>
        <end position="56"/>
    </location>
</feature>
<dbReference type="GO" id="GO:0005524">
    <property type="term" value="F:ATP binding"/>
    <property type="evidence" value="ECO:0007669"/>
    <property type="project" value="InterPro"/>
</dbReference>
<dbReference type="RefSeq" id="WP_130188033.1">
    <property type="nucleotide sequence ID" value="NZ_CP035913.1"/>
</dbReference>
<dbReference type="Proteomes" id="UP000290637">
    <property type="component" value="Chromosome"/>
</dbReference>
<keyword evidence="5" id="KW-1185">Reference proteome</keyword>
<feature type="domain" description="ATPase AAA-type core" evidence="2">
    <location>
        <begin position="203"/>
        <end position="332"/>
    </location>
</feature>
<dbReference type="Pfam" id="PF13304">
    <property type="entry name" value="AAA_21"/>
    <property type="match status" value="1"/>
</dbReference>
<dbReference type="KEGG" id="plue:EWM63_19560"/>
<dbReference type="InterPro" id="IPR051396">
    <property type="entry name" value="Bact_Antivir_Def_Nuclease"/>
</dbReference>
<dbReference type="PANTHER" id="PTHR43581:SF2">
    <property type="entry name" value="EXCINUCLEASE ATPASE SUBUNIT"/>
    <property type="match status" value="1"/>
</dbReference>
<dbReference type="PANTHER" id="PTHR43581">
    <property type="entry name" value="ATP/GTP PHOSPHATASE"/>
    <property type="match status" value="1"/>
</dbReference>
<dbReference type="InterPro" id="IPR003959">
    <property type="entry name" value="ATPase_AAA_core"/>
</dbReference>
<dbReference type="InterPro" id="IPR038729">
    <property type="entry name" value="Rad50/SbcC_AAA"/>
</dbReference>
<proteinExistence type="predicted"/>
<protein>
    <submittedName>
        <fullName evidence="4">DUF2813 domain-containing protein</fullName>
    </submittedName>
</protein>
<dbReference type="InterPro" id="IPR027417">
    <property type="entry name" value="P-loop_NTPase"/>
</dbReference>
<dbReference type="AlphaFoldDB" id="A0A4P6L2A6"/>
<dbReference type="EMBL" id="CP035913">
    <property type="protein sequence ID" value="QBE64918.1"/>
    <property type="molecule type" value="Genomic_DNA"/>
</dbReference>